<comment type="caution">
    <text evidence="2">The sequence shown here is derived from an EMBL/GenBank/DDBJ whole genome shotgun (WGS) entry which is preliminary data.</text>
</comment>
<dbReference type="Proteomes" id="UP000886100">
    <property type="component" value="Unassembled WGS sequence"/>
</dbReference>
<feature type="non-terminal residue" evidence="2">
    <location>
        <position position="183"/>
    </location>
</feature>
<dbReference type="AlphaFoldDB" id="A0A7C5MVP4"/>
<gene>
    <name evidence="2" type="ORF">ENJ98_05830</name>
</gene>
<organism evidence="2">
    <name type="scientific">Thiolapillus brandeum</name>
    <dbReference type="NCBI Taxonomy" id="1076588"/>
    <lineage>
        <taxon>Bacteria</taxon>
        <taxon>Pseudomonadati</taxon>
        <taxon>Pseudomonadota</taxon>
        <taxon>Gammaproteobacteria</taxon>
        <taxon>Chromatiales</taxon>
        <taxon>Sedimenticolaceae</taxon>
        <taxon>Thiolapillus</taxon>
    </lineage>
</organism>
<evidence type="ECO:0000313" key="2">
    <source>
        <dbReference type="EMBL" id="HHH13738.1"/>
    </source>
</evidence>
<dbReference type="InterPro" id="IPR029069">
    <property type="entry name" value="HotDog_dom_sf"/>
</dbReference>
<reference evidence="2" key="1">
    <citation type="journal article" date="2020" name="mSystems">
        <title>Genome- and Community-Level Interaction Insights into Carbon Utilization and Element Cycling Functions of Hydrothermarchaeota in Hydrothermal Sediment.</title>
        <authorList>
            <person name="Zhou Z."/>
            <person name="Liu Y."/>
            <person name="Xu W."/>
            <person name="Pan J."/>
            <person name="Luo Z.H."/>
            <person name="Li M."/>
        </authorList>
    </citation>
    <scope>NUCLEOTIDE SEQUENCE [LARGE SCALE GENOMIC DNA]</scope>
    <source>
        <strain evidence="2">HyVt-535</strain>
    </source>
</reference>
<sequence>MEGTGPISATAWPGTALHSTGTGERVRFVRPRREAGERRGEFSFTQLHVEVARNATGDFNPFHDPIRWRQVRNNRFGAPIVLGFQLEMLLAHAVTERHLAEGDAGSDVGRPGRFASFRFTFADVVRVGEPVEVEVKPTRRSRRAGGTRTNRVLLRKRGRPVVAGRVEYLRERPAGLGLDFRPP</sequence>
<evidence type="ECO:0000256" key="1">
    <source>
        <dbReference type="SAM" id="MobiDB-lite"/>
    </source>
</evidence>
<accession>A0A7C5MVP4</accession>
<dbReference type="EMBL" id="DROM01000350">
    <property type="protein sequence ID" value="HHH13738.1"/>
    <property type="molecule type" value="Genomic_DNA"/>
</dbReference>
<dbReference type="CDD" id="cd03441">
    <property type="entry name" value="R_hydratase_like"/>
    <property type="match status" value="1"/>
</dbReference>
<feature type="region of interest" description="Disordered" evidence="1">
    <location>
        <begin position="1"/>
        <end position="22"/>
    </location>
</feature>
<dbReference type="SUPFAM" id="SSF54637">
    <property type="entry name" value="Thioesterase/thiol ester dehydrase-isomerase"/>
    <property type="match status" value="1"/>
</dbReference>
<name>A0A7C5MVP4_9GAMM</name>
<proteinExistence type="predicted"/>
<dbReference type="Gene3D" id="3.10.129.10">
    <property type="entry name" value="Hotdog Thioesterase"/>
    <property type="match status" value="1"/>
</dbReference>
<protein>
    <submittedName>
        <fullName evidence="2">Uncharacterized protein</fullName>
    </submittedName>
</protein>